<keyword evidence="1" id="KW-0472">Membrane</keyword>
<dbReference type="KEGG" id="srq:SR187_8305"/>
<feature type="transmembrane region" description="Helical" evidence="1">
    <location>
        <begin position="30"/>
        <end position="48"/>
    </location>
</feature>
<evidence type="ECO:0000313" key="3">
    <source>
        <dbReference type="Proteomes" id="UP000269331"/>
    </source>
</evidence>
<dbReference type="AlphaFoldDB" id="A0A2Z5TSY8"/>
<dbReference type="EMBL" id="AP018400">
    <property type="protein sequence ID" value="BBA93264.1"/>
    <property type="molecule type" value="Genomic_DNA"/>
</dbReference>
<keyword evidence="1" id="KW-0812">Transmembrane</keyword>
<reference evidence="2 3" key="1">
    <citation type="journal article" date="2018" name="Genome Biol. Evol.">
        <title>Complete Genome Sequence of Streptococcus ruminantium sp. nov. GUT-187T (=DSM 104980T =JCM 31869T), the Type Strain of S. ruminantium, and Comparison with Genome Sequences of Streptococcus suis Strains.</title>
        <authorList>
            <person name="Tohya M."/>
            <person name="Sekizaki T."/>
            <person name="Miyoshi-Akiyama T."/>
        </authorList>
    </citation>
    <scope>NUCLEOTIDE SEQUENCE [LARGE SCALE GENOMIC DNA]</scope>
    <source>
        <strain evidence="2 3">GUT187T</strain>
    </source>
</reference>
<name>A0A2Z5TSY8_9STRE</name>
<organism evidence="2 3">
    <name type="scientific">Streptococcus ruminantium</name>
    <dbReference type="NCBI Taxonomy" id="1917441"/>
    <lineage>
        <taxon>Bacteria</taxon>
        <taxon>Bacillati</taxon>
        <taxon>Bacillota</taxon>
        <taxon>Bacilli</taxon>
        <taxon>Lactobacillales</taxon>
        <taxon>Streptococcaceae</taxon>
        <taxon>Streptococcus</taxon>
    </lineage>
</organism>
<sequence length="172" mass="20605">MKNMRKKEYKKLEEYRQENVLKSMYYGRYFFIRYATVTLFFINLYWVMSFIVSSMNLAVLLPAILTCVALLGVWEQSRMFTTEQREASRTRLLYQIIIITNTFMLFLLLVNHYQYFYPFLANSEQVRVSLLVILLLGLGLAVAILQKLNKIRQGVDKQYYRIQQYLVNMKTK</sequence>
<feature type="transmembrane region" description="Helical" evidence="1">
    <location>
        <begin position="126"/>
        <end position="145"/>
    </location>
</feature>
<feature type="transmembrane region" description="Helical" evidence="1">
    <location>
        <begin position="54"/>
        <end position="73"/>
    </location>
</feature>
<evidence type="ECO:0008006" key="4">
    <source>
        <dbReference type="Google" id="ProtNLM"/>
    </source>
</evidence>
<protein>
    <recommendedName>
        <fullName evidence="4">PTS cellobiose transporter subunit IIA</fullName>
    </recommendedName>
</protein>
<evidence type="ECO:0000313" key="2">
    <source>
        <dbReference type="EMBL" id="BBA93264.1"/>
    </source>
</evidence>
<keyword evidence="1" id="KW-1133">Transmembrane helix</keyword>
<proteinExistence type="predicted"/>
<accession>A0A2Z5TSY8</accession>
<evidence type="ECO:0000256" key="1">
    <source>
        <dbReference type="SAM" id="Phobius"/>
    </source>
</evidence>
<feature type="transmembrane region" description="Helical" evidence="1">
    <location>
        <begin position="93"/>
        <end position="114"/>
    </location>
</feature>
<gene>
    <name evidence="2" type="ORF">SR187_8305</name>
</gene>
<dbReference type="Proteomes" id="UP000269331">
    <property type="component" value="Chromosome"/>
</dbReference>